<dbReference type="PANTHER" id="PTHR16128">
    <property type="entry name" value="FAD/NAD(P)-BINDING OXIDOREDUCTASE FAMILY PROTEIN"/>
    <property type="match status" value="1"/>
</dbReference>
<feature type="domain" description="Amine oxidase" evidence="1">
    <location>
        <begin position="84"/>
        <end position="323"/>
    </location>
</feature>
<organism evidence="2 3">
    <name type="scientific">Paraburkholderia dilworthii</name>
    <dbReference type="NCBI Taxonomy" id="948106"/>
    <lineage>
        <taxon>Bacteria</taxon>
        <taxon>Pseudomonadati</taxon>
        <taxon>Pseudomonadota</taxon>
        <taxon>Betaproteobacteria</taxon>
        <taxon>Burkholderiales</taxon>
        <taxon>Burkholderiaceae</taxon>
        <taxon>Paraburkholderia</taxon>
    </lineage>
</organism>
<dbReference type="Proteomes" id="UP001629367">
    <property type="component" value="Unassembled WGS sequence"/>
</dbReference>
<protein>
    <submittedName>
        <fullName evidence="2">NAD(P)-binding protein</fullName>
    </submittedName>
</protein>
<keyword evidence="3" id="KW-1185">Reference proteome</keyword>
<dbReference type="SUPFAM" id="SSF51905">
    <property type="entry name" value="FAD/NAD(P)-binding domain"/>
    <property type="match status" value="1"/>
</dbReference>
<dbReference type="InterPro" id="IPR002937">
    <property type="entry name" value="Amino_oxidase"/>
</dbReference>
<dbReference type="Pfam" id="PF13450">
    <property type="entry name" value="NAD_binding_8"/>
    <property type="match status" value="1"/>
</dbReference>
<dbReference type="EMBL" id="JAQQBZ010000031">
    <property type="protein sequence ID" value="MFM0597451.1"/>
    <property type="molecule type" value="Genomic_DNA"/>
</dbReference>
<evidence type="ECO:0000313" key="2">
    <source>
        <dbReference type="EMBL" id="MFM0597451.1"/>
    </source>
</evidence>
<accession>A0ABW9DGG8</accession>
<proteinExistence type="predicted"/>
<dbReference type="Gene3D" id="3.50.50.60">
    <property type="entry name" value="FAD/NAD(P)-binding domain"/>
    <property type="match status" value="1"/>
</dbReference>
<dbReference type="Gene3D" id="3.90.660.10">
    <property type="match status" value="1"/>
</dbReference>
<gene>
    <name evidence="2" type="ORF">PQQ68_30905</name>
</gene>
<dbReference type="PANTHER" id="PTHR16128:SF5">
    <property type="entry name" value="FAD_NAD(P)-BINDING OXIDOREDUCTASE FAMILY PROTEIN"/>
    <property type="match status" value="1"/>
</dbReference>
<name>A0ABW9DGG8_9BURK</name>
<dbReference type="Pfam" id="PF01593">
    <property type="entry name" value="Amino_oxidase"/>
    <property type="match status" value="1"/>
</dbReference>
<comment type="caution">
    <text evidence="2">The sequence shown here is derived from an EMBL/GenBank/DDBJ whole genome shotgun (WGS) entry which is preliminary data.</text>
</comment>
<evidence type="ECO:0000313" key="3">
    <source>
        <dbReference type="Proteomes" id="UP001629367"/>
    </source>
</evidence>
<sequence>MVNISDSRPHIAVVGAGIAGLSCATTLRAAGCRLRLFDRSRGPAGRMSARRDGDWQCDHGAQYFTARDRAFRAEVARWQKAGAAAAWPAHLAVLDAPNSTAHTTQIERFVGTPRMSAPARLLAETLPLTTDCTIEKVLCEPRGWRLWSAEHGAIDDRFDAVVLAMPAPQVAPLLHAPAPELAVLANSTVMHACWALMLRFDAPLPLAFDAAFVNHGPLRWMARDSSKPGRGGPETWLLHAQAEWSEAHLDTPPEQVAAAMLAAFEQCGGRTPVAWTAHRWSHADVAPDGDPTPGYVWREVDGLGLCGDWLNGGRVEGAWLSGRALGHEMLRALQSV</sequence>
<dbReference type="InterPro" id="IPR036188">
    <property type="entry name" value="FAD/NAD-bd_sf"/>
</dbReference>
<reference evidence="2 3" key="1">
    <citation type="journal article" date="2024" name="Chem. Sci.">
        <title>Discovery of megapolipeptins by genome mining of a Burkholderiales bacteria collection.</title>
        <authorList>
            <person name="Paulo B.S."/>
            <person name="Recchia M.J.J."/>
            <person name="Lee S."/>
            <person name="Fergusson C.H."/>
            <person name="Romanowski S.B."/>
            <person name="Hernandez A."/>
            <person name="Krull N."/>
            <person name="Liu D.Y."/>
            <person name="Cavanagh H."/>
            <person name="Bos A."/>
            <person name="Gray C.A."/>
            <person name="Murphy B.T."/>
            <person name="Linington R.G."/>
            <person name="Eustaquio A.S."/>
        </authorList>
    </citation>
    <scope>NUCLEOTIDE SEQUENCE [LARGE SCALE GENOMIC DNA]</scope>
    <source>
        <strain evidence="2 3">RL17-335-BIF-A</strain>
    </source>
</reference>
<evidence type="ECO:0000259" key="1">
    <source>
        <dbReference type="Pfam" id="PF01593"/>
    </source>
</evidence>